<feature type="transmembrane region" description="Helical" evidence="24">
    <location>
        <begin position="47"/>
        <end position="67"/>
    </location>
</feature>
<keyword evidence="17" id="KW-1208">Phospholipid metabolism</keyword>
<proteinExistence type="inferred from homology"/>
<feature type="transmembrane region" description="Helical" evidence="24">
    <location>
        <begin position="130"/>
        <end position="148"/>
    </location>
</feature>
<comment type="similarity">
    <text evidence="5">Belongs to the CDS family.</text>
</comment>
<evidence type="ECO:0000256" key="13">
    <source>
        <dbReference type="ARBA" id="ARBA00022989"/>
    </source>
</evidence>
<feature type="transmembrane region" description="Helical" evidence="24">
    <location>
        <begin position="276"/>
        <end position="300"/>
    </location>
</feature>
<evidence type="ECO:0000256" key="7">
    <source>
        <dbReference type="ARBA" id="ARBA00019373"/>
    </source>
</evidence>
<keyword evidence="11 24" id="KW-0812">Transmembrane</keyword>
<evidence type="ECO:0000256" key="10">
    <source>
        <dbReference type="ARBA" id="ARBA00022679"/>
    </source>
</evidence>
<name>A0A449A328_9BACT</name>
<comment type="pathway">
    <text evidence="3">Phospholipid metabolism; CDP-diacylglycerol biosynthesis; CDP-diacylglycerol from sn-glycerol 3-phosphate: step 3/3.</text>
</comment>
<evidence type="ECO:0000256" key="5">
    <source>
        <dbReference type="ARBA" id="ARBA00010185"/>
    </source>
</evidence>
<evidence type="ECO:0000256" key="3">
    <source>
        <dbReference type="ARBA" id="ARBA00005119"/>
    </source>
</evidence>
<dbReference type="OrthoDB" id="9799199at2"/>
<evidence type="ECO:0000256" key="4">
    <source>
        <dbReference type="ARBA" id="ARBA00005189"/>
    </source>
</evidence>
<protein>
    <recommendedName>
        <fullName evidence="7">Phosphatidate cytidylyltransferase</fullName>
        <ecNumber evidence="6">2.7.7.41</ecNumber>
    </recommendedName>
    <alternativeName>
        <fullName evidence="20">CDP-DAG synthase</fullName>
    </alternativeName>
    <alternativeName>
        <fullName evidence="22">CDP-DG synthase</fullName>
    </alternativeName>
    <alternativeName>
        <fullName evidence="18">CDP-diacylglycerol synthase</fullName>
    </alternativeName>
    <alternativeName>
        <fullName evidence="21">CDP-diglyceride pyrophosphorylase</fullName>
    </alternativeName>
    <alternativeName>
        <fullName evidence="23">CDP-diglyceride synthase</fullName>
    </alternativeName>
    <alternativeName>
        <fullName evidence="19">CTP:phosphatidate cytidylyltransferase</fullName>
    </alternativeName>
</protein>
<evidence type="ECO:0000256" key="16">
    <source>
        <dbReference type="ARBA" id="ARBA00023209"/>
    </source>
</evidence>
<evidence type="ECO:0000256" key="1">
    <source>
        <dbReference type="ARBA" id="ARBA00001698"/>
    </source>
</evidence>
<feature type="transmembrane region" description="Helical" evidence="24">
    <location>
        <begin position="74"/>
        <end position="93"/>
    </location>
</feature>
<comment type="catalytic activity">
    <reaction evidence="1">
        <text>a 1,2-diacyl-sn-glycero-3-phosphate + CTP + H(+) = a CDP-1,2-diacyl-sn-glycerol + diphosphate</text>
        <dbReference type="Rhea" id="RHEA:16229"/>
        <dbReference type="ChEBI" id="CHEBI:15378"/>
        <dbReference type="ChEBI" id="CHEBI:33019"/>
        <dbReference type="ChEBI" id="CHEBI:37563"/>
        <dbReference type="ChEBI" id="CHEBI:58332"/>
        <dbReference type="ChEBI" id="CHEBI:58608"/>
        <dbReference type="EC" id="2.7.7.41"/>
    </reaction>
</comment>
<evidence type="ECO:0000256" key="17">
    <source>
        <dbReference type="ARBA" id="ARBA00023264"/>
    </source>
</evidence>
<evidence type="ECO:0000256" key="15">
    <source>
        <dbReference type="ARBA" id="ARBA00023136"/>
    </source>
</evidence>
<keyword evidence="8" id="KW-1003">Cell membrane</keyword>
<evidence type="ECO:0000256" key="6">
    <source>
        <dbReference type="ARBA" id="ARBA00012487"/>
    </source>
</evidence>
<evidence type="ECO:0000256" key="21">
    <source>
        <dbReference type="ARBA" id="ARBA00032396"/>
    </source>
</evidence>
<feature type="transmembrane region" description="Helical" evidence="24">
    <location>
        <begin position="12"/>
        <end position="35"/>
    </location>
</feature>
<sequence>MNFSKLKNKEFLMGRLIPSIVMVAVFIGLFTFLRISFYHYDLVGNGFLALRIPAIIISSILIGWIFFELTRAYLENLYVSIIFAVILLGLLFVSPDYTNKLWFGRTKDILIGLEKHQITSIFTEIINKDFTIFLIPLLGGLSFSIIRYAMLRKQAILGNLLNKSISFMLSLFILFAFIKTLFALLSTKTGMIFIILFILISTFYDMGGFFGGLLLGHKFFEKKLAPAVSPKKTWEGAIVGYVLSFVGALVLIFATKEIFKGEENPYSLFFTSGTKYVITFNSFLVFAPLIALFGDLYFSIVKRWCEIKDFSSILKGHGGLLDRLDSIATVFCFWSLIMIFTTI</sequence>
<feature type="transmembrane region" description="Helical" evidence="24">
    <location>
        <begin position="236"/>
        <end position="256"/>
    </location>
</feature>
<feature type="transmembrane region" description="Helical" evidence="24">
    <location>
        <begin position="160"/>
        <end position="185"/>
    </location>
</feature>
<evidence type="ECO:0000256" key="12">
    <source>
        <dbReference type="ARBA" id="ARBA00022695"/>
    </source>
</evidence>
<dbReference type="Proteomes" id="UP000290568">
    <property type="component" value="Chromosome"/>
</dbReference>
<evidence type="ECO:0000256" key="22">
    <source>
        <dbReference type="ARBA" id="ARBA00032743"/>
    </source>
</evidence>
<feature type="transmembrane region" description="Helical" evidence="24">
    <location>
        <begin position="191"/>
        <end position="215"/>
    </location>
</feature>
<dbReference type="EC" id="2.7.7.41" evidence="6"/>
<keyword evidence="10 25" id="KW-0808">Transferase</keyword>
<keyword evidence="14" id="KW-0443">Lipid metabolism</keyword>
<evidence type="ECO:0000256" key="24">
    <source>
        <dbReference type="SAM" id="Phobius"/>
    </source>
</evidence>
<evidence type="ECO:0000256" key="2">
    <source>
        <dbReference type="ARBA" id="ARBA00004651"/>
    </source>
</evidence>
<keyword evidence="9" id="KW-0444">Lipid biosynthesis</keyword>
<dbReference type="GO" id="GO:0004605">
    <property type="term" value="F:phosphatidate cytidylyltransferase activity"/>
    <property type="evidence" value="ECO:0007669"/>
    <property type="project" value="UniProtKB-EC"/>
</dbReference>
<reference evidence="25 26" key="1">
    <citation type="submission" date="2019-01" db="EMBL/GenBank/DDBJ databases">
        <authorList>
            <consortium name="Pathogen Informatics"/>
        </authorList>
    </citation>
    <scope>NUCLEOTIDE SEQUENCE [LARGE SCALE GENOMIC DNA]</scope>
    <source>
        <strain evidence="25 26">NCTC10183</strain>
    </source>
</reference>
<keyword evidence="26" id="KW-1185">Reference proteome</keyword>
<gene>
    <name evidence="25" type="primary">cdsA</name>
    <name evidence="25" type="ORF">NCTC10183_00417</name>
</gene>
<comment type="subcellular location">
    <subcellularLocation>
        <location evidence="2">Cell membrane</location>
        <topology evidence="2">Multi-pass membrane protein</topology>
    </subcellularLocation>
</comment>
<organism evidence="25 26">
    <name type="scientific">Mycoplasmopsis gallinacea</name>
    <dbReference type="NCBI Taxonomy" id="29556"/>
    <lineage>
        <taxon>Bacteria</taxon>
        <taxon>Bacillati</taxon>
        <taxon>Mycoplasmatota</taxon>
        <taxon>Mycoplasmoidales</taxon>
        <taxon>Metamycoplasmataceae</taxon>
        <taxon>Mycoplasmopsis</taxon>
    </lineage>
</organism>
<accession>A0A449A328</accession>
<dbReference type="EMBL" id="LR214950">
    <property type="protein sequence ID" value="VEU58649.1"/>
    <property type="molecule type" value="Genomic_DNA"/>
</dbReference>
<dbReference type="PANTHER" id="PTHR46382">
    <property type="entry name" value="PHOSPHATIDATE CYTIDYLYLTRANSFERASE"/>
    <property type="match status" value="1"/>
</dbReference>
<dbReference type="RefSeq" id="WP_129620662.1">
    <property type="nucleotide sequence ID" value="NZ_LR214950.1"/>
</dbReference>
<dbReference type="GO" id="GO:0016024">
    <property type="term" value="P:CDP-diacylglycerol biosynthetic process"/>
    <property type="evidence" value="ECO:0007669"/>
    <property type="project" value="TreeGrafter"/>
</dbReference>
<evidence type="ECO:0000256" key="18">
    <source>
        <dbReference type="ARBA" id="ARBA00029893"/>
    </source>
</evidence>
<dbReference type="Pfam" id="PF01148">
    <property type="entry name" value="CTP_transf_1"/>
    <property type="match status" value="1"/>
</dbReference>
<dbReference type="GO" id="GO:0005886">
    <property type="term" value="C:plasma membrane"/>
    <property type="evidence" value="ECO:0007669"/>
    <property type="project" value="UniProtKB-SubCell"/>
</dbReference>
<keyword evidence="16" id="KW-0594">Phospholipid biosynthesis</keyword>
<dbReference type="STRING" id="29556.VO56_02670"/>
<evidence type="ECO:0000256" key="14">
    <source>
        <dbReference type="ARBA" id="ARBA00023098"/>
    </source>
</evidence>
<comment type="pathway">
    <text evidence="4">Lipid metabolism.</text>
</comment>
<evidence type="ECO:0000313" key="26">
    <source>
        <dbReference type="Proteomes" id="UP000290568"/>
    </source>
</evidence>
<evidence type="ECO:0000256" key="11">
    <source>
        <dbReference type="ARBA" id="ARBA00022692"/>
    </source>
</evidence>
<evidence type="ECO:0000256" key="23">
    <source>
        <dbReference type="ARBA" id="ARBA00033406"/>
    </source>
</evidence>
<evidence type="ECO:0000256" key="8">
    <source>
        <dbReference type="ARBA" id="ARBA00022475"/>
    </source>
</evidence>
<evidence type="ECO:0000256" key="20">
    <source>
        <dbReference type="ARBA" id="ARBA00032253"/>
    </source>
</evidence>
<dbReference type="AlphaFoldDB" id="A0A449A328"/>
<evidence type="ECO:0000256" key="19">
    <source>
        <dbReference type="ARBA" id="ARBA00031825"/>
    </source>
</evidence>
<keyword evidence="15 24" id="KW-0472">Membrane</keyword>
<evidence type="ECO:0000313" key="25">
    <source>
        <dbReference type="EMBL" id="VEU58649.1"/>
    </source>
</evidence>
<keyword evidence="13 24" id="KW-1133">Transmembrane helix</keyword>
<evidence type="ECO:0000256" key="9">
    <source>
        <dbReference type="ARBA" id="ARBA00022516"/>
    </source>
</evidence>
<dbReference type="PANTHER" id="PTHR46382:SF1">
    <property type="entry name" value="PHOSPHATIDATE CYTIDYLYLTRANSFERASE"/>
    <property type="match status" value="1"/>
</dbReference>
<keyword evidence="12 25" id="KW-0548">Nucleotidyltransferase</keyword>